<dbReference type="Proteomes" id="UP001500604">
    <property type="component" value="Unassembled WGS sequence"/>
</dbReference>
<keyword evidence="2" id="KW-1185">Reference proteome</keyword>
<proteinExistence type="predicted"/>
<accession>A0ABP8UXM0</accession>
<comment type="caution">
    <text evidence="1">The sequence shown here is derived from an EMBL/GenBank/DDBJ whole genome shotgun (WGS) entry which is preliminary data.</text>
</comment>
<name>A0ABP8UXM0_9GAMM</name>
<gene>
    <name evidence="1" type="ORF">GCM10023116_03430</name>
</gene>
<dbReference type="RefSeq" id="WP_345193268.1">
    <property type="nucleotide sequence ID" value="NZ_BAABFL010000025.1"/>
</dbReference>
<reference evidence="2" key="1">
    <citation type="journal article" date="2019" name="Int. J. Syst. Evol. Microbiol.">
        <title>The Global Catalogue of Microorganisms (GCM) 10K type strain sequencing project: providing services to taxonomists for standard genome sequencing and annotation.</title>
        <authorList>
            <consortium name="The Broad Institute Genomics Platform"/>
            <consortium name="The Broad Institute Genome Sequencing Center for Infectious Disease"/>
            <person name="Wu L."/>
            <person name="Ma J."/>
        </authorList>
    </citation>
    <scope>NUCLEOTIDE SEQUENCE [LARGE SCALE GENOMIC DNA]</scope>
    <source>
        <strain evidence="2">JCM 17805</strain>
    </source>
</reference>
<evidence type="ECO:0000313" key="2">
    <source>
        <dbReference type="Proteomes" id="UP001500604"/>
    </source>
</evidence>
<dbReference type="EMBL" id="BAABFL010000025">
    <property type="protein sequence ID" value="GAA4648079.1"/>
    <property type="molecule type" value="Genomic_DNA"/>
</dbReference>
<protein>
    <submittedName>
        <fullName evidence="1">Uncharacterized protein</fullName>
    </submittedName>
</protein>
<evidence type="ECO:0000313" key="1">
    <source>
        <dbReference type="EMBL" id="GAA4648079.1"/>
    </source>
</evidence>
<sequence length="108" mass="12055">MTLITIKYKVGMIHNSHELERLVTHHICPDSLSDDLADLLSQPSTLALKGTYGMREGAIPTEYDHVVIESDTGNTEFEVYNKGMSMIIETSEPLIQAFTICLGLQKML</sequence>
<organism evidence="1 2">
    <name type="scientific">Kistimonas scapharcae</name>
    <dbReference type="NCBI Taxonomy" id="1036133"/>
    <lineage>
        <taxon>Bacteria</taxon>
        <taxon>Pseudomonadati</taxon>
        <taxon>Pseudomonadota</taxon>
        <taxon>Gammaproteobacteria</taxon>
        <taxon>Oceanospirillales</taxon>
        <taxon>Endozoicomonadaceae</taxon>
        <taxon>Kistimonas</taxon>
    </lineage>
</organism>